<dbReference type="PANTHER" id="PTHR11365:SF23">
    <property type="entry name" value="HYPOTHETICAL 5-OXOPROLINASE (EUROFUNG)-RELATED"/>
    <property type="match status" value="1"/>
</dbReference>
<protein>
    <submittedName>
        <fullName evidence="2">Methylhydantoinase</fullName>
    </submittedName>
</protein>
<evidence type="ECO:0000313" key="3">
    <source>
        <dbReference type="Proteomes" id="UP000030634"/>
    </source>
</evidence>
<sequence>MTDSRDNRIDPITLEIIQGSLQAVSDEMFAAMRKTAMSPIIYEVLDMGTGITDPTGQLASSGAGIPAFVGVLDKAVQRILELNPPDTVAPGDIYATNDPYYGGVTHLNDMVLAMPVFSEGQLIAWTANIAHWPDLGGMVPGGISNDATEIYQEGVRIPAIKLFSQGQPIESVMRIIEVNSRLPETLRGDLWAGVAAVRVGARRLEDLSAKYGVETFQEAMRHFMDYGEQVSLRALKDLPKGTFELSEEQDSGVTYHVKVDITDQRFTVDLRHNPDQDRGPNNCARDGCLIAAQMVFKSITDPYGAANGGSFRPIDVLTRPGSVFDAQEPAAFAVYYEVEVRLYDLIWRCLAPHLGGLLPAGNFSSICGTFIGGPHPDTGKHFTIVEPQIGGWGASLEGDGNSAIFSGFHGETYNCPAEVAETRYGLYVDQLALNEEPGGEGEFVGGRGIVLDYRVRNDGCFLTCAYTRNIHRPWALEGGEQGSSNYVEIIRVDGSVETYAVVTALQVNEGDVIRIRTASGGGYGLPANRAPDAVSRDIKNGFLTPERARQLRQL</sequence>
<dbReference type="RefSeq" id="WP_039683959.1">
    <property type="nucleotide sequence ID" value="NZ_CP010028.1"/>
</dbReference>
<dbReference type="KEGG" id="dsw:QR90_08935"/>
<proteinExistence type="predicted"/>
<dbReference type="Proteomes" id="UP000030634">
    <property type="component" value="Chromosome"/>
</dbReference>
<name>A0A0A7KKV4_9DEIO</name>
<gene>
    <name evidence="2" type="ORF">QR90_08935</name>
</gene>
<evidence type="ECO:0000313" key="2">
    <source>
        <dbReference type="EMBL" id="AIZ45198.1"/>
    </source>
</evidence>
<reference evidence="3" key="1">
    <citation type="submission" date="2014-11" db="EMBL/GenBank/DDBJ databases">
        <title>Hymenobacter sp. DG25B genome submission.</title>
        <authorList>
            <person name="Jung H.-Y."/>
            <person name="Kim M.K."/>
            <person name="Srinivasan S."/>
            <person name="Lim S."/>
        </authorList>
    </citation>
    <scope>NUCLEOTIDE SEQUENCE [LARGE SCALE GENOMIC DNA]</scope>
    <source>
        <strain evidence="3">DY59</strain>
    </source>
</reference>
<dbReference type="GO" id="GO:0006749">
    <property type="term" value="P:glutathione metabolic process"/>
    <property type="evidence" value="ECO:0007669"/>
    <property type="project" value="TreeGrafter"/>
</dbReference>
<dbReference type="HOGENOM" id="CLU_020413_1_1_0"/>
<dbReference type="InterPro" id="IPR045079">
    <property type="entry name" value="Oxoprolinase-like"/>
</dbReference>
<dbReference type="PANTHER" id="PTHR11365">
    <property type="entry name" value="5-OXOPROLINASE RELATED"/>
    <property type="match status" value="1"/>
</dbReference>
<feature type="domain" description="Hydantoinase B/oxoprolinase" evidence="1">
    <location>
        <begin position="10"/>
        <end position="526"/>
    </location>
</feature>
<dbReference type="AlphaFoldDB" id="A0A0A7KKV4"/>
<dbReference type="InterPro" id="IPR003692">
    <property type="entry name" value="Hydantoinase_B"/>
</dbReference>
<accession>A0A0A7KKV4</accession>
<dbReference type="GO" id="GO:0017168">
    <property type="term" value="F:5-oxoprolinase (ATP-hydrolyzing) activity"/>
    <property type="evidence" value="ECO:0007669"/>
    <property type="project" value="TreeGrafter"/>
</dbReference>
<dbReference type="EMBL" id="CP010028">
    <property type="protein sequence ID" value="AIZ45198.1"/>
    <property type="molecule type" value="Genomic_DNA"/>
</dbReference>
<dbReference type="GO" id="GO:0005829">
    <property type="term" value="C:cytosol"/>
    <property type="evidence" value="ECO:0007669"/>
    <property type="project" value="TreeGrafter"/>
</dbReference>
<dbReference type="Pfam" id="PF02538">
    <property type="entry name" value="Hydantoinase_B"/>
    <property type="match status" value="1"/>
</dbReference>
<organism evidence="2 3">
    <name type="scientific">Deinococcus radiopugnans</name>
    <dbReference type="NCBI Taxonomy" id="57497"/>
    <lineage>
        <taxon>Bacteria</taxon>
        <taxon>Thermotogati</taxon>
        <taxon>Deinococcota</taxon>
        <taxon>Deinococci</taxon>
        <taxon>Deinococcales</taxon>
        <taxon>Deinococcaceae</taxon>
        <taxon>Deinococcus</taxon>
    </lineage>
</organism>
<evidence type="ECO:0000259" key="1">
    <source>
        <dbReference type="Pfam" id="PF02538"/>
    </source>
</evidence>
<dbReference type="STRING" id="1182571.QR90_08935"/>